<dbReference type="EC" id="5.6.2.3" evidence="11"/>
<dbReference type="Pfam" id="PF13245">
    <property type="entry name" value="AAA_19"/>
    <property type="match status" value="1"/>
</dbReference>
<evidence type="ECO:0000256" key="8">
    <source>
        <dbReference type="ARBA" id="ARBA00023125"/>
    </source>
</evidence>
<dbReference type="Proteomes" id="UP000315400">
    <property type="component" value="Unassembled WGS sequence"/>
</dbReference>
<sequence>MSLPAPEEFLRIARGWADLGWVRALDVALAEQLHALAPAPCSSCLLASVLVSHQAGQGHLLLNLTDTQRRPRAVIAVDPDTDRPDWPTPEALIDALVEPWASQLTAWAAVTDGAGSTPLVLIDDALYLRRYYRHETAVAEAVAHRLAEAPRLSADAVRPIADRLFPPADHPAEAAANATQKMACALAARSQFAVITGGPGTGKTNTVIRLLGLLQASALDAGHPTLRIRLAAPTGKAAARLDEAIGGQIDQLRTLDLPGGEALHQAIPREVTTLHRLLGARPGTRHFRHHAGHPLPLDMVVVDEASMVDIEMMTALLEALPAHARLVLLGDRDQLASVEAGAVLGRLCAQAEGGHYQAETAQWLQAATGEAVDPSLRDDTGRPLDQAVAMLRHSFRFDAGGGIGQLARAINTGDAQTALNILKAQDHDDLDYRGLHGADDPTVARLITSRPDYPMRPAADAERAEWDAWATAILETAGQFQMLTPLRRGPFGADALNQQIEQALARTGQLGSAGPPGRWYAGRPVMVTGNDYGLKLMNGDIGITLRVPARFGDPEQGEDLRVAFRSEGRVRWVLPSRLQHVETVYAMTVHKSQGSEFSHTALIVPDTAPPVLTRELIYTAVTRARERFTLLCASDRVLTQAIQRQVTRQSQLFS</sequence>
<dbReference type="NCBIfam" id="TIGR01447">
    <property type="entry name" value="recD"/>
    <property type="match status" value="1"/>
</dbReference>
<dbReference type="EMBL" id="VIFK01000068">
    <property type="protein sequence ID" value="TQE99358.1"/>
    <property type="molecule type" value="Genomic_DNA"/>
</dbReference>
<gene>
    <name evidence="11 14" type="primary">recD</name>
    <name evidence="14" type="ORF">FKY71_09030</name>
</gene>
<comment type="function">
    <text evidence="11">A helicase/nuclease that prepares dsDNA breaks (DSB) for recombinational DNA repair. Binds to DSBs and unwinds DNA via a highly rapid and processive ATP-dependent bidirectional helicase activity. Unwinds dsDNA until it encounters a Chi (crossover hotspot instigator) sequence from the 3' direction. Cuts ssDNA a few nucleotides 3' to the Chi site. The properties and activities of the enzyme are changed at Chi. The Chi-altered holoenzyme produces a long 3'-ssDNA overhang and facilitates RecA-binding to the ssDNA for homologous DNA recombination and repair. Holoenzyme degrades any linearized DNA that is unable to undergo homologous recombination. In the holoenzyme this subunit has ssDNA-dependent ATPase and 5'-3' helicase activity. When added to pre-assembled RecBC greatly stimulates nuclease activity and augments holoenzyme processivity. Negatively regulates the RecA-loading ability of RecBCD.</text>
</comment>
<dbReference type="Pfam" id="PF13538">
    <property type="entry name" value="UvrD_C_2"/>
    <property type="match status" value="1"/>
</dbReference>
<feature type="domain" description="RecBCD enzyme subunit RecD N-terminal" evidence="13">
    <location>
        <begin position="19"/>
        <end position="127"/>
    </location>
</feature>
<keyword evidence="5 11" id="KW-0347">Helicase</keyword>
<evidence type="ECO:0000259" key="13">
    <source>
        <dbReference type="Pfam" id="PF21185"/>
    </source>
</evidence>
<comment type="similarity">
    <text evidence="11">Belongs to the RecD family.</text>
</comment>
<evidence type="ECO:0000256" key="4">
    <source>
        <dbReference type="ARBA" id="ARBA00022801"/>
    </source>
</evidence>
<evidence type="ECO:0000256" key="1">
    <source>
        <dbReference type="ARBA" id="ARBA00022722"/>
    </source>
</evidence>
<keyword evidence="1 11" id="KW-0540">Nuclease</keyword>
<dbReference type="InterPro" id="IPR041851">
    <property type="entry name" value="RecD_N_sf"/>
</dbReference>
<evidence type="ECO:0000313" key="15">
    <source>
        <dbReference type="Proteomes" id="UP000315400"/>
    </source>
</evidence>
<keyword evidence="3 11" id="KW-0227">DNA damage</keyword>
<dbReference type="InterPro" id="IPR049550">
    <property type="entry name" value="RecD_N"/>
</dbReference>
<dbReference type="GO" id="GO:0043139">
    <property type="term" value="F:5'-3' DNA helicase activity"/>
    <property type="evidence" value="ECO:0007669"/>
    <property type="project" value="UniProtKB-UniRule"/>
</dbReference>
<dbReference type="GO" id="GO:0005524">
    <property type="term" value="F:ATP binding"/>
    <property type="evidence" value="ECO:0007669"/>
    <property type="project" value="UniProtKB-UniRule"/>
</dbReference>
<keyword evidence="2 11" id="KW-0547">Nucleotide-binding</keyword>
<evidence type="ECO:0000256" key="7">
    <source>
        <dbReference type="ARBA" id="ARBA00022840"/>
    </source>
</evidence>
<dbReference type="CDD" id="cd18809">
    <property type="entry name" value="SF1_C_RecD"/>
    <property type="match status" value="1"/>
</dbReference>
<evidence type="ECO:0000259" key="12">
    <source>
        <dbReference type="Pfam" id="PF13538"/>
    </source>
</evidence>
<dbReference type="Gene3D" id="1.10.10.1020">
    <property type="entry name" value="RecBCD complex, subunit RecD, N-terminal domain"/>
    <property type="match status" value="1"/>
</dbReference>
<feature type="binding site" evidence="11">
    <location>
        <begin position="197"/>
        <end position="204"/>
    </location>
    <ligand>
        <name>ATP</name>
        <dbReference type="ChEBI" id="CHEBI:30616"/>
    </ligand>
</feature>
<comment type="subunit">
    <text evidence="11">Heterotrimer of RecB, RecC and RecD. All subunits contribute to DNA-binding.</text>
</comment>
<dbReference type="GO" id="GO:0003677">
    <property type="term" value="F:DNA binding"/>
    <property type="evidence" value="ECO:0007669"/>
    <property type="project" value="UniProtKB-UniRule"/>
</dbReference>
<keyword evidence="6 11" id="KW-0269">Exonuclease</keyword>
<dbReference type="InterPro" id="IPR027785">
    <property type="entry name" value="UvrD-like_helicase_C"/>
</dbReference>
<dbReference type="AlphaFoldDB" id="A0A540VRJ7"/>
<evidence type="ECO:0000256" key="9">
    <source>
        <dbReference type="ARBA" id="ARBA00023204"/>
    </source>
</evidence>
<keyword evidence="4 11" id="KW-0378">Hydrolase</keyword>
<evidence type="ECO:0000256" key="10">
    <source>
        <dbReference type="ARBA" id="ARBA00023235"/>
    </source>
</evidence>
<dbReference type="Gene3D" id="3.40.50.300">
    <property type="entry name" value="P-loop containing nucleotide triphosphate hydrolases"/>
    <property type="match status" value="3"/>
</dbReference>
<dbReference type="CDD" id="cd17933">
    <property type="entry name" value="DEXSc_RecD-like"/>
    <property type="match status" value="1"/>
</dbReference>
<comment type="catalytic activity">
    <reaction evidence="11">
        <text>ATP + H2O = ADP + phosphate + H(+)</text>
        <dbReference type="Rhea" id="RHEA:13065"/>
        <dbReference type="ChEBI" id="CHEBI:15377"/>
        <dbReference type="ChEBI" id="CHEBI:15378"/>
        <dbReference type="ChEBI" id="CHEBI:30616"/>
        <dbReference type="ChEBI" id="CHEBI:43474"/>
        <dbReference type="ChEBI" id="CHEBI:456216"/>
        <dbReference type="EC" id="5.6.2.3"/>
    </reaction>
</comment>
<evidence type="ECO:0000313" key="14">
    <source>
        <dbReference type="EMBL" id="TQE99358.1"/>
    </source>
</evidence>
<evidence type="ECO:0000256" key="5">
    <source>
        <dbReference type="ARBA" id="ARBA00022806"/>
    </source>
</evidence>
<dbReference type="InterPro" id="IPR027417">
    <property type="entry name" value="P-loop_NTPase"/>
</dbReference>
<dbReference type="HAMAP" id="MF_01487">
    <property type="entry name" value="RecD"/>
    <property type="match status" value="1"/>
</dbReference>
<keyword evidence="7 11" id="KW-0067">ATP-binding</keyword>
<dbReference type="SUPFAM" id="SSF52540">
    <property type="entry name" value="P-loop containing nucleoside triphosphate hydrolases"/>
    <property type="match status" value="2"/>
</dbReference>
<dbReference type="InterPro" id="IPR006344">
    <property type="entry name" value="RecD"/>
</dbReference>
<dbReference type="STRING" id="1260251.SPISAL_05095"/>
<keyword evidence="9 11" id="KW-0234">DNA repair</keyword>
<evidence type="ECO:0000256" key="6">
    <source>
        <dbReference type="ARBA" id="ARBA00022839"/>
    </source>
</evidence>
<organism evidence="14 15">
    <name type="scientific">Spiribacter salinus</name>
    <dbReference type="NCBI Taxonomy" id="1335746"/>
    <lineage>
        <taxon>Bacteria</taxon>
        <taxon>Pseudomonadati</taxon>
        <taxon>Pseudomonadota</taxon>
        <taxon>Gammaproteobacteria</taxon>
        <taxon>Chromatiales</taxon>
        <taxon>Ectothiorhodospiraceae</taxon>
        <taxon>Spiribacter</taxon>
    </lineage>
</organism>
<dbReference type="GO" id="GO:0009338">
    <property type="term" value="C:exodeoxyribonuclease V complex"/>
    <property type="evidence" value="ECO:0007669"/>
    <property type="project" value="InterPro"/>
</dbReference>
<proteinExistence type="inferred from homology"/>
<dbReference type="GO" id="GO:0017116">
    <property type="term" value="F:single-stranded DNA helicase activity"/>
    <property type="evidence" value="ECO:0007669"/>
    <property type="project" value="TreeGrafter"/>
</dbReference>
<dbReference type="PANTHER" id="PTHR43788:SF6">
    <property type="entry name" value="DNA HELICASE B"/>
    <property type="match status" value="1"/>
</dbReference>
<evidence type="ECO:0000256" key="3">
    <source>
        <dbReference type="ARBA" id="ARBA00022763"/>
    </source>
</evidence>
<keyword evidence="8 11" id="KW-0238">DNA-binding</keyword>
<comment type="caution">
    <text evidence="14">The sequence shown here is derived from an EMBL/GenBank/DDBJ whole genome shotgun (WGS) entry which is preliminary data.</text>
</comment>
<keyword evidence="10 11" id="KW-0413">Isomerase</keyword>
<dbReference type="GO" id="GO:0016887">
    <property type="term" value="F:ATP hydrolysis activity"/>
    <property type="evidence" value="ECO:0007669"/>
    <property type="project" value="RHEA"/>
</dbReference>
<accession>A0A540VRJ7</accession>
<evidence type="ECO:0000256" key="2">
    <source>
        <dbReference type="ARBA" id="ARBA00022741"/>
    </source>
</evidence>
<dbReference type="PANTHER" id="PTHR43788">
    <property type="entry name" value="DNA2/NAM7 HELICASE FAMILY MEMBER"/>
    <property type="match status" value="1"/>
</dbReference>
<dbReference type="GO" id="GO:0008854">
    <property type="term" value="F:exodeoxyribonuclease V activity"/>
    <property type="evidence" value="ECO:0007669"/>
    <property type="project" value="InterPro"/>
</dbReference>
<dbReference type="GO" id="GO:0000724">
    <property type="term" value="P:double-strand break repair via homologous recombination"/>
    <property type="evidence" value="ECO:0007669"/>
    <property type="project" value="UniProtKB-UniRule"/>
</dbReference>
<reference evidence="14 15" key="1">
    <citation type="submission" date="2019-06" db="EMBL/GenBank/DDBJ databases">
        <title>Metagenome assembled Genome of Spiribacter salinus SL48-SHIP from the microbial mat of Salt Lake 48 (Novosibirsk region, Russia).</title>
        <authorList>
            <person name="Shipova A."/>
            <person name="Rozanov A.S."/>
            <person name="Bryanskaya A.V."/>
            <person name="Peltek S.E."/>
        </authorList>
    </citation>
    <scope>NUCLEOTIDE SEQUENCE [LARGE SCALE GENOMIC DNA]</scope>
    <source>
        <strain evidence="14">SL48-SHIP-2</strain>
    </source>
</reference>
<dbReference type="InterPro" id="IPR050534">
    <property type="entry name" value="Coronavir_polyprotein_1ab"/>
</dbReference>
<feature type="domain" description="UvrD-like helicase C-terminal" evidence="12">
    <location>
        <begin position="584"/>
        <end position="630"/>
    </location>
</feature>
<dbReference type="Pfam" id="PF21185">
    <property type="entry name" value="RecD_N"/>
    <property type="match status" value="1"/>
</dbReference>
<comment type="miscellaneous">
    <text evidence="11">In the RecBCD complex, RecB has a slow 3'-5' helicase, an exonuclease activity and loads RecA onto ssDNA, RecD has a fast 5'-3' helicase activity, while RecC stimulates the ATPase and processivity of the RecB helicase and contributes to recognition of the Chi site.</text>
</comment>
<name>A0A540VRJ7_9GAMM</name>
<protein>
    <recommendedName>
        <fullName evidence="11">RecBCD enzyme subunit RecD</fullName>
        <ecNumber evidence="11">5.6.2.3</ecNumber>
    </recommendedName>
    <alternativeName>
        <fullName evidence="11">DNA 5'-3' helicase subunit RecD</fullName>
    </alternativeName>
    <alternativeName>
        <fullName evidence="11">Exonuclease V subunit RecD</fullName>
        <shortName evidence="11">ExoV subunit RecD</shortName>
    </alternativeName>
    <alternativeName>
        <fullName evidence="11">Helicase/nuclease RecBCD subunit RecD</fullName>
    </alternativeName>
</protein>
<evidence type="ECO:0000256" key="11">
    <source>
        <dbReference type="HAMAP-Rule" id="MF_01487"/>
    </source>
</evidence>